<dbReference type="EMBL" id="BGPR01000516">
    <property type="protein sequence ID" value="GBM24342.1"/>
    <property type="molecule type" value="Genomic_DNA"/>
</dbReference>
<dbReference type="Proteomes" id="UP000499080">
    <property type="component" value="Unassembled WGS sequence"/>
</dbReference>
<sequence length="94" mass="10521">MALYVLSLEERPKPPHCCTFMRSETPLAYPAASHPRTSWCSPGGFIIYFEDLSFAQNYLKIMEGRSYSTGEAGNFGELSLNQWCSRKMSSAGTL</sequence>
<evidence type="ECO:0000313" key="1">
    <source>
        <dbReference type="EMBL" id="GBM24342.1"/>
    </source>
</evidence>
<protein>
    <submittedName>
        <fullName evidence="1">Uncharacterized protein</fullName>
    </submittedName>
</protein>
<reference evidence="1 2" key="1">
    <citation type="journal article" date="2019" name="Sci. Rep.">
        <title>Orb-weaving spider Araneus ventricosus genome elucidates the spidroin gene catalogue.</title>
        <authorList>
            <person name="Kono N."/>
            <person name="Nakamura H."/>
            <person name="Ohtoshi R."/>
            <person name="Moran D.A.P."/>
            <person name="Shinohara A."/>
            <person name="Yoshida Y."/>
            <person name="Fujiwara M."/>
            <person name="Mori M."/>
            <person name="Tomita M."/>
            <person name="Arakawa K."/>
        </authorList>
    </citation>
    <scope>NUCLEOTIDE SEQUENCE [LARGE SCALE GENOMIC DNA]</scope>
</reference>
<comment type="caution">
    <text evidence="1">The sequence shown here is derived from an EMBL/GenBank/DDBJ whole genome shotgun (WGS) entry which is preliminary data.</text>
</comment>
<name>A0A4Y2E5B1_ARAVE</name>
<gene>
    <name evidence="1" type="ORF">AVEN_202327_1</name>
</gene>
<dbReference type="AlphaFoldDB" id="A0A4Y2E5B1"/>
<keyword evidence="2" id="KW-1185">Reference proteome</keyword>
<organism evidence="1 2">
    <name type="scientific">Araneus ventricosus</name>
    <name type="common">Orbweaver spider</name>
    <name type="synonym">Epeira ventricosa</name>
    <dbReference type="NCBI Taxonomy" id="182803"/>
    <lineage>
        <taxon>Eukaryota</taxon>
        <taxon>Metazoa</taxon>
        <taxon>Ecdysozoa</taxon>
        <taxon>Arthropoda</taxon>
        <taxon>Chelicerata</taxon>
        <taxon>Arachnida</taxon>
        <taxon>Araneae</taxon>
        <taxon>Araneomorphae</taxon>
        <taxon>Entelegynae</taxon>
        <taxon>Araneoidea</taxon>
        <taxon>Araneidae</taxon>
        <taxon>Araneus</taxon>
    </lineage>
</organism>
<evidence type="ECO:0000313" key="2">
    <source>
        <dbReference type="Proteomes" id="UP000499080"/>
    </source>
</evidence>
<proteinExistence type="predicted"/>
<accession>A0A4Y2E5B1</accession>